<proteinExistence type="predicted"/>
<evidence type="ECO:0000313" key="4">
    <source>
        <dbReference type="Proteomes" id="UP000298061"/>
    </source>
</evidence>
<evidence type="ECO:0000256" key="2">
    <source>
        <dbReference type="SAM" id="Phobius"/>
    </source>
</evidence>
<keyword evidence="2" id="KW-0812">Transmembrane</keyword>
<accession>A0A4Z0AAL0</accession>
<protein>
    <submittedName>
        <fullName evidence="3">Uncharacterized protein</fullName>
    </submittedName>
</protein>
<feature type="compositionally biased region" description="Low complexity" evidence="1">
    <location>
        <begin position="11"/>
        <end position="25"/>
    </location>
</feature>
<keyword evidence="2" id="KW-1133">Transmembrane helix</keyword>
<dbReference type="STRING" id="135208.A0A4Z0AAL0"/>
<dbReference type="Proteomes" id="UP000298061">
    <property type="component" value="Unassembled WGS sequence"/>
</dbReference>
<dbReference type="EMBL" id="SFCI01000039">
    <property type="protein sequence ID" value="TFY83294.1"/>
    <property type="molecule type" value="Genomic_DNA"/>
</dbReference>
<dbReference type="AlphaFoldDB" id="A0A4Z0AAL0"/>
<organism evidence="3 4">
    <name type="scientific">Hericium alpestre</name>
    <dbReference type="NCBI Taxonomy" id="135208"/>
    <lineage>
        <taxon>Eukaryota</taxon>
        <taxon>Fungi</taxon>
        <taxon>Dikarya</taxon>
        <taxon>Basidiomycota</taxon>
        <taxon>Agaricomycotina</taxon>
        <taxon>Agaricomycetes</taxon>
        <taxon>Russulales</taxon>
        <taxon>Hericiaceae</taxon>
        <taxon>Hericium</taxon>
    </lineage>
</organism>
<keyword evidence="4" id="KW-1185">Reference proteome</keyword>
<reference evidence="3 4" key="1">
    <citation type="submission" date="2019-02" db="EMBL/GenBank/DDBJ databases">
        <title>Genome sequencing of the rare red list fungi Hericium alpestre (H. flagellum).</title>
        <authorList>
            <person name="Buettner E."/>
            <person name="Kellner H."/>
        </authorList>
    </citation>
    <scope>NUCLEOTIDE SEQUENCE [LARGE SCALE GENOMIC DNA]</scope>
    <source>
        <strain evidence="3 4">DSM 108284</strain>
    </source>
</reference>
<evidence type="ECO:0000256" key="1">
    <source>
        <dbReference type="SAM" id="MobiDB-lite"/>
    </source>
</evidence>
<feature type="transmembrane region" description="Helical" evidence="2">
    <location>
        <begin position="74"/>
        <end position="98"/>
    </location>
</feature>
<keyword evidence="2" id="KW-0472">Membrane</keyword>
<comment type="caution">
    <text evidence="3">The sequence shown here is derived from an EMBL/GenBank/DDBJ whole genome shotgun (WGS) entry which is preliminary data.</text>
</comment>
<sequence>MPANYGSTEDVASVASSSSAKSAKSADVEVQEVDTSDSASLVGAPVEKINPLGHEVTLTSATFLNLGQLLGSGIFSVPGVVLNSVGSVGLLLTFWLIAPVFAYREYMRAEHAARC</sequence>
<evidence type="ECO:0000313" key="3">
    <source>
        <dbReference type="EMBL" id="TFY83294.1"/>
    </source>
</evidence>
<name>A0A4Z0AAL0_9AGAM</name>
<gene>
    <name evidence="3" type="ORF">EWM64_g724</name>
</gene>
<dbReference type="OrthoDB" id="3022978at2759"/>
<feature type="region of interest" description="Disordered" evidence="1">
    <location>
        <begin position="1"/>
        <end position="38"/>
    </location>
</feature>